<dbReference type="Pfam" id="PF06218">
    <property type="entry name" value="NPR2"/>
    <property type="match status" value="2"/>
</dbReference>
<dbReference type="InterPro" id="IPR009348">
    <property type="entry name" value="NPR2-like"/>
</dbReference>
<dbReference type="GO" id="GO:0034198">
    <property type="term" value="P:cellular response to amino acid starvation"/>
    <property type="evidence" value="ECO:0007669"/>
    <property type="project" value="TreeGrafter"/>
</dbReference>
<accession>A0A9X0D165</accession>
<dbReference type="GO" id="GO:0005096">
    <property type="term" value="F:GTPase activator activity"/>
    <property type="evidence" value="ECO:0007669"/>
    <property type="project" value="TreeGrafter"/>
</dbReference>
<comment type="similarity">
    <text evidence="1">Belongs to the NPR2 family.</text>
</comment>
<dbReference type="OrthoDB" id="338854at2759"/>
<gene>
    <name evidence="2" type="primary">NPRL2_3</name>
    <name evidence="2" type="ORF">OS493_038261</name>
</gene>
<organism evidence="2 3">
    <name type="scientific">Desmophyllum pertusum</name>
    <dbReference type="NCBI Taxonomy" id="174260"/>
    <lineage>
        <taxon>Eukaryota</taxon>
        <taxon>Metazoa</taxon>
        <taxon>Cnidaria</taxon>
        <taxon>Anthozoa</taxon>
        <taxon>Hexacorallia</taxon>
        <taxon>Scleractinia</taxon>
        <taxon>Caryophylliina</taxon>
        <taxon>Caryophylliidae</taxon>
        <taxon>Desmophyllum</taxon>
    </lineage>
</organism>
<proteinExistence type="inferred from homology"/>
<reference evidence="2" key="1">
    <citation type="submission" date="2023-01" db="EMBL/GenBank/DDBJ databases">
        <title>Genome assembly of the deep-sea coral Lophelia pertusa.</title>
        <authorList>
            <person name="Herrera S."/>
            <person name="Cordes E."/>
        </authorList>
    </citation>
    <scope>NUCLEOTIDE SEQUENCE</scope>
    <source>
        <strain evidence="2">USNM1676648</strain>
        <tissue evidence="2">Polyp</tissue>
    </source>
</reference>
<evidence type="ECO:0000313" key="2">
    <source>
        <dbReference type="EMBL" id="KAJ7381928.1"/>
    </source>
</evidence>
<evidence type="ECO:0000256" key="1">
    <source>
        <dbReference type="ARBA" id="ARBA00008433"/>
    </source>
</evidence>
<dbReference type="PANTHER" id="PTHR12991">
    <property type="entry name" value="NITROGEN PERMEASE REGULATOR 2/TUMOR SUPPRESSOR CANDIDATE 4"/>
    <property type="match status" value="1"/>
</dbReference>
<dbReference type="AlphaFoldDB" id="A0A9X0D165"/>
<dbReference type="GO" id="GO:1904262">
    <property type="term" value="P:negative regulation of TORC1 signaling"/>
    <property type="evidence" value="ECO:0007669"/>
    <property type="project" value="TreeGrafter"/>
</dbReference>
<dbReference type="EMBL" id="MU825963">
    <property type="protein sequence ID" value="KAJ7381928.1"/>
    <property type="molecule type" value="Genomic_DNA"/>
</dbReference>
<protein>
    <submittedName>
        <fullName evidence="2">Nitrogen permease regulator-like 2</fullName>
    </submittedName>
</protein>
<dbReference type="GO" id="GO:0010508">
    <property type="term" value="P:positive regulation of autophagy"/>
    <property type="evidence" value="ECO:0007669"/>
    <property type="project" value="TreeGrafter"/>
</dbReference>
<evidence type="ECO:0000313" key="3">
    <source>
        <dbReference type="Proteomes" id="UP001163046"/>
    </source>
</evidence>
<name>A0A9X0D165_9CNID</name>
<keyword evidence="3" id="KW-1185">Reference proteome</keyword>
<comment type="caution">
    <text evidence="2">The sequence shown here is derived from an EMBL/GenBank/DDBJ whole genome shotgun (WGS) entry which is preliminary data.</text>
</comment>
<sequence length="402" mass="46016">MRWALFMPLAWRTRGNDPQGEAKVPEDFISKEEFDCVAVYIIPKPELQSKLITINALDHKFIGCPISIENAKYSRNALLFNVCFVLGPNVDTIRYEGVVKKLAGYMTSLELEYGFLSQEETKASLPSVLSEIFLELNKKGKCMIQIDEANTIHLKCNIATSSDPCSVLDHQVPVFICNKDALSSSEWDITTQQILRYIDGFNHVQRIAGEADIEISLVRMCIQDMVQYKVVKLIPIFQYSNVYIPTPDVNQLTHDKKLQEECLKYVGKKGRAPPSFRDVFMLYCGLSPGATVRDLCTRYNPGNLRVDERRLIQFGMLTGVIRRLHKIPSPTYNTFQDYVINTQKSSQAERKHRDSEANRFKLADKWLDGNHNYDEICCKTGLTYQELEDIVEGDPHIVVIWK</sequence>
<dbReference type="Proteomes" id="UP001163046">
    <property type="component" value="Unassembled WGS sequence"/>
</dbReference>
<dbReference type="GO" id="GO:0005774">
    <property type="term" value="C:vacuolar membrane"/>
    <property type="evidence" value="ECO:0007669"/>
    <property type="project" value="TreeGrafter"/>
</dbReference>
<dbReference type="GO" id="GO:1990130">
    <property type="term" value="C:GATOR1 complex"/>
    <property type="evidence" value="ECO:0007669"/>
    <property type="project" value="TreeGrafter"/>
</dbReference>
<dbReference type="PANTHER" id="PTHR12991:SF10">
    <property type="entry name" value="GATOR COMPLEX PROTEIN NPRL2"/>
    <property type="match status" value="1"/>
</dbReference>